<evidence type="ECO:0000313" key="9">
    <source>
        <dbReference type="EMBL" id="KAJ8299738.1"/>
    </source>
</evidence>
<evidence type="ECO:0000313" key="10">
    <source>
        <dbReference type="Proteomes" id="UP001217089"/>
    </source>
</evidence>
<sequence length="284" mass="33853">MDELEIQKLIYTLVQSQEAIYPNMKKYFDKSYTEKMSREFYENSKLKEEIFNTKSVISTEEFKNFYLATGIDVDGRLKLLQEACEHMQRGIIKYITYARSIPGFSTICQEDKLNLIKAARFEYWMLGHYLHYNPELDVNVGYEIKQTKSDSIKMWGSEEAWNTVNAFSKSLLDLNLSFEEIALLRGIVILFTDRCQLKEPEKVESLQLELIKCLKYLIKHVHPHQEKRFYRYFDRLIAIRKLTELNKKQNAMLEKFQMSIIKNYPLMYECISEDITNVDQRDFI</sequence>
<keyword evidence="4" id="KW-0805">Transcription regulation</keyword>
<protein>
    <recommendedName>
        <fullName evidence="8">NR LBD domain-containing protein</fullName>
    </recommendedName>
</protein>
<keyword evidence="2" id="KW-0863">Zinc-finger</keyword>
<dbReference type="Gene3D" id="1.10.565.10">
    <property type="entry name" value="Retinoid X Receptor"/>
    <property type="match status" value="1"/>
</dbReference>
<proteinExistence type="predicted"/>
<reference evidence="9 10" key="1">
    <citation type="submission" date="2022-12" db="EMBL/GenBank/DDBJ databases">
        <title>Chromosome-level genome of Tegillarca granosa.</title>
        <authorList>
            <person name="Kim J."/>
        </authorList>
    </citation>
    <scope>NUCLEOTIDE SEQUENCE [LARGE SCALE GENOMIC DNA]</scope>
    <source>
        <strain evidence="9">Teg-2019</strain>
        <tissue evidence="9">Adductor muscle</tissue>
    </source>
</reference>
<keyword evidence="5" id="KW-0238">DNA-binding</keyword>
<evidence type="ECO:0000256" key="5">
    <source>
        <dbReference type="ARBA" id="ARBA00023125"/>
    </source>
</evidence>
<dbReference type="SUPFAM" id="SSF48508">
    <property type="entry name" value="Nuclear receptor ligand-binding domain"/>
    <property type="match status" value="1"/>
</dbReference>
<dbReference type="PRINTS" id="PR00398">
    <property type="entry name" value="STRDHORMONER"/>
</dbReference>
<keyword evidence="1" id="KW-0479">Metal-binding</keyword>
<evidence type="ECO:0000259" key="8">
    <source>
        <dbReference type="PROSITE" id="PS51843"/>
    </source>
</evidence>
<dbReference type="InterPro" id="IPR001723">
    <property type="entry name" value="Nuclear_hrmn_rcpt"/>
</dbReference>
<dbReference type="InterPro" id="IPR000536">
    <property type="entry name" value="Nucl_hrmn_rcpt_lig-bd"/>
</dbReference>
<accession>A0ABQ9E2Q8</accession>
<evidence type="ECO:0000256" key="2">
    <source>
        <dbReference type="ARBA" id="ARBA00022771"/>
    </source>
</evidence>
<comment type="caution">
    <text evidence="9">The sequence shown here is derived from an EMBL/GenBank/DDBJ whole genome shotgun (WGS) entry which is preliminary data.</text>
</comment>
<keyword evidence="3" id="KW-0862">Zinc</keyword>
<keyword evidence="6" id="KW-0804">Transcription</keyword>
<dbReference type="SMART" id="SM00430">
    <property type="entry name" value="HOLI"/>
    <property type="match status" value="1"/>
</dbReference>
<dbReference type="InterPro" id="IPR035500">
    <property type="entry name" value="NHR-like_dom_sf"/>
</dbReference>
<keyword evidence="10" id="KW-1185">Reference proteome</keyword>
<keyword evidence="7" id="KW-0675">Receptor</keyword>
<dbReference type="Pfam" id="PF00104">
    <property type="entry name" value="Hormone_recep"/>
    <property type="match status" value="1"/>
</dbReference>
<dbReference type="Proteomes" id="UP001217089">
    <property type="component" value="Unassembled WGS sequence"/>
</dbReference>
<dbReference type="PANTHER" id="PTHR24082:SF506">
    <property type="entry name" value="NR LBD DOMAIN-CONTAINING PROTEIN"/>
    <property type="match status" value="1"/>
</dbReference>
<name>A0ABQ9E2Q8_TEGGR</name>
<evidence type="ECO:0000256" key="3">
    <source>
        <dbReference type="ARBA" id="ARBA00022833"/>
    </source>
</evidence>
<evidence type="ECO:0000256" key="4">
    <source>
        <dbReference type="ARBA" id="ARBA00023015"/>
    </source>
</evidence>
<evidence type="ECO:0000256" key="1">
    <source>
        <dbReference type="ARBA" id="ARBA00022723"/>
    </source>
</evidence>
<evidence type="ECO:0000256" key="6">
    <source>
        <dbReference type="ARBA" id="ARBA00023163"/>
    </source>
</evidence>
<dbReference type="InterPro" id="IPR050234">
    <property type="entry name" value="Nuclear_hormone_rcpt_NR1"/>
</dbReference>
<feature type="domain" description="NR LBD" evidence="8">
    <location>
        <begin position="5"/>
        <end position="278"/>
    </location>
</feature>
<dbReference type="EMBL" id="JARBDR010000921">
    <property type="protein sequence ID" value="KAJ8299738.1"/>
    <property type="molecule type" value="Genomic_DNA"/>
</dbReference>
<evidence type="ECO:0000256" key="7">
    <source>
        <dbReference type="ARBA" id="ARBA00023170"/>
    </source>
</evidence>
<dbReference type="PANTHER" id="PTHR24082">
    <property type="entry name" value="NUCLEAR HORMONE RECEPTOR"/>
    <property type="match status" value="1"/>
</dbReference>
<gene>
    <name evidence="9" type="ORF">KUTeg_023798</name>
</gene>
<dbReference type="PROSITE" id="PS51843">
    <property type="entry name" value="NR_LBD"/>
    <property type="match status" value="1"/>
</dbReference>
<organism evidence="9 10">
    <name type="scientific">Tegillarca granosa</name>
    <name type="common">Malaysian cockle</name>
    <name type="synonym">Anadara granosa</name>
    <dbReference type="NCBI Taxonomy" id="220873"/>
    <lineage>
        <taxon>Eukaryota</taxon>
        <taxon>Metazoa</taxon>
        <taxon>Spiralia</taxon>
        <taxon>Lophotrochozoa</taxon>
        <taxon>Mollusca</taxon>
        <taxon>Bivalvia</taxon>
        <taxon>Autobranchia</taxon>
        <taxon>Pteriomorphia</taxon>
        <taxon>Arcoida</taxon>
        <taxon>Arcoidea</taxon>
        <taxon>Arcidae</taxon>
        <taxon>Tegillarca</taxon>
    </lineage>
</organism>